<dbReference type="GO" id="GO:0005524">
    <property type="term" value="F:ATP binding"/>
    <property type="evidence" value="ECO:0007669"/>
    <property type="project" value="UniProtKB-KW"/>
</dbReference>
<dbReference type="InterPro" id="IPR000719">
    <property type="entry name" value="Prot_kinase_dom"/>
</dbReference>
<protein>
    <recommendedName>
        <fullName evidence="3">Protein kinase domain-containing protein</fullName>
    </recommendedName>
</protein>
<comment type="caution">
    <text evidence="4">The sequence shown here is derived from an EMBL/GenBank/DDBJ whole genome shotgun (WGS) entry which is preliminary data.</text>
</comment>
<evidence type="ECO:0000256" key="2">
    <source>
        <dbReference type="ARBA" id="ARBA00022840"/>
    </source>
</evidence>
<dbReference type="PROSITE" id="PS50011">
    <property type="entry name" value="PROTEIN_KINASE_DOM"/>
    <property type="match status" value="1"/>
</dbReference>
<dbReference type="SUPFAM" id="SSF56112">
    <property type="entry name" value="Protein kinase-like (PK-like)"/>
    <property type="match status" value="1"/>
</dbReference>
<dbReference type="InterPro" id="IPR001245">
    <property type="entry name" value="Ser-Thr/Tyr_kinase_cat_dom"/>
</dbReference>
<sequence length="330" mass="36879">MSDLDPACLPKIIGKAYDARQFTYKELNEATKGFEEEHKLVVDIVDGTVHLGKLGDGTLVAIQKLKCRSEKNLRKILHRAELLSRSSHRNIARIIGFCFESDNTLLIVHEHFSNGTLEEHLRHERGNGLSWYLRINIASEIASALAYLQYEISTPSYIEDLKTSDILLDIYYSAKIAGFKFLKSGLVNGSCSYVVSRDTDVVYEFGLILLELIMGSKPGNISEVVLPKIDGRKFHEILDPYLRFDDHLPLQREQLEKVVGVVVQCLSSKENGGPCMVDIGKELICILKDNMGSSSRIEPALEVTFSNSSLLQMVSMSPDSMHASLCQNAN</sequence>
<evidence type="ECO:0000313" key="5">
    <source>
        <dbReference type="Proteomes" id="UP000287651"/>
    </source>
</evidence>
<gene>
    <name evidence="4" type="ORF">B296_00035056</name>
</gene>
<keyword evidence="2" id="KW-0067">ATP-binding</keyword>
<reference evidence="4 5" key="1">
    <citation type="journal article" date="2014" name="Agronomy (Basel)">
        <title>A Draft Genome Sequence for Ensete ventricosum, the Drought-Tolerant Tree Against Hunger.</title>
        <authorList>
            <person name="Harrison J."/>
            <person name="Moore K.A."/>
            <person name="Paszkiewicz K."/>
            <person name="Jones T."/>
            <person name="Grant M."/>
            <person name="Ambacheew D."/>
            <person name="Muzemil S."/>
            <person name="Studholme D.J."/>
        </authorList>
    </citation>
    <scope>NUCLEOTIDE SEQUENCE [LARGE SCALE GENOMIC DNA]</scope>
</reference>
<evidence type="ECO:0000259" key="3">
    <source>
        <dbReference type="PROSITE" id="PS50011"/>
    </source>
</evidence>
<dbReference type="GO" id="GO:0004672">
    <property type="term" value="F:protein kinase activity"/>
    <property type="evidence" value="ECO:0007669"/>
    <property type="project" value="InterPro"/>
</dbReference>
<dbReference type="AlphaFoldDB" id="A0A427A6F8"/>
<evidence type="ECO:0000256" key="1">
    <source>
        <dbReference type="ARBA" id="ARBA00022741"/>
    </source>
</evidence>
<organism evidence="4 5">
    <name type="scientific">Ensete ventricosum</name>
    <name type="common">Abyssinian banana</name>
    <name type="synonym">Musa ensete</name>
    <dbReference type="NCBI Taxonomy" id="4639"/>
    <lineage>
        <taxon>Eukaryota</taxon>
        <taxon>Viridiplantae</taxon>
        <taxon>Streptophyta</taxon>
        <taxon>Embryophyta</taxon>
        <taxon>Tracheophyta</taxon>
        <taxon>Spermatophyta</taxon>
        <taxon>Magnoliopsida</taxon>
        <taxon>Liliopsida</taxon>
        <taxon>Zingiberales</taxon>
        <taxon>Musaceae</taxon>
        <taxon>Ensete</taxon>
    </lineage>
</organism>
<keyword evidence="1" id="KW-0547">Nucleotide-binding</keyword>
<proteinExistence type="predicted"/>
<dbReference type="Gene3D" id="3.30.200.20">
    <property type="entry name" value="Phosphorylase Kinase, domain 1"/>
    <property type="match status" value="1"/>
</dbReference>
<evidence type="ECO:0000313" key="4">
    <source>
        <dbReference type="EMBL" id="RRT71839.1"/>
    </source>
</evidence>
<dbReference type="Gene3D" id="1.10.510.10">
    <property type="entry name" value="Transferase(Phosphotransferase) domain 1"/>
    <property type="match status" value="1"/>
</dbReference>
<dbReference type="PANTHER" id="PTHR46008:SF20">
    <property type="entry name" value="PROTEIN KINASE DOMAIN-CONTAINING PROTEIN"/>
    <property type="match status" value="1"/>
</dbReference>
<accession>A0A427A6F8</accession>
<dbReference type="InterPro" id="IPR011009">
    <property type="entry name" value="Kinase-like_dom_sf"/>
</dbReference>
<dbReference type="PANTHER" id="PTHR46008">
    <property type="entry name" value="LEAF RUST 10 DISEASE-RESISTANCE LOCUS RECEPTOR-LIKE PROTEIN KINASE-LIKE 1.4"/>
    <property type="match status" value="1"/>
</dbReference>
<dbReference type="Proteomes" id="UP000287651">
    <property type="component" value="Unassembled WGS sequence"/>
</dbReference>
<dbReference type="EMBL" id="AMZH03003590">
    <property type="protein sequence ID" value="RRT71839.1"/>
    <property type="molecule type" value="Genomic_DNA"/>
</dbReference>
<name>A0A427A6F8_ENSVE</name>
<dbReference type="Pfam" id="PF07714">
    <property type="entry name" value="PK_Tyr_Ser-Thr"/>
    <property type="match status" value="1"/>
</dbReference>
<feature type="domain" description="Protein kinase" evidence="3">
    <location>
        <begin position="24"/>
        <end position="311"/>
    </location>
</feature>